<dbReference type="EMBL" id="CAJZAF010000013">
    <property type="protein sequence ID" value="CAG9173833.1"/>
    <property type="molecule type" value="Genomic_DNA"/>
</dbReference>
<evidence type="ECO:0000259" key="1">
    <source>
        <dbReference type="PROSITE" id="PS51186"/>
    </source>
</evidence>
<accession>A0ABN7YJZ8</accession>
<dbReference type="PANTHER" id="PTHR36174">
    <property type="entry name" value="LIPID II:GLYCINE GLYCYLTRANSFERASE"/>
    <property type="match status" value="1"/>
</dbReference>
<dbReference type="PANTHER" id="PTHR36174:SF1">
    <property type="entry name" value="LIPID II:GLYCINE GLYCYLTRANSFERASE"/>
    <property type="match status" value="1"/>
</dbReference>
<dbReference type="Proteomes" id="UP000701702">
    <property type="component" value="Unassembled WGS sequence"/>
</dbReference>
<organism evidence="2 3">
    <name type="scientific">Cupriavidus pinatubonensis</name>
    <dbReference type="NCBI Taxonomy" id="248026"/>
    <lineage>
        <taxon>Bacteria</taxon>
        <taxon>Pseudomonadati</taxon>
        <taxon>Pseudomonadota</taxon>
        <taxon>Betaproteobacteria</taxon>
        <taxon>Burkholderiales</taxon>
        <taxon>Burkholderiaceae</taxon>
        <taxon>Cupriavidus</taxon>
    </lineage>
</organism>
<evidence type="ECO:0000313" key="2">
    <source>
        <dbReference type="EMBL" id="CAG9173833.1"/>
    </source>
</evidence>
<dbReference type="Gene3D" id="3.40.630.30">
    <property type="match status" value="1"/>
</dbReference>
<comment type="caution">
    <text evidence="2">The sequence shown here is derived from an EMBL/GenBank/DDBJ whole genome shotgun (WGS) entry which is preliminary data.</text>
</comment>
<evidence type="ECO:0000313" key="3">
    <source>
        <dbReference type="Proteomes" id="UP000701702"/>
    </source>
</evidence>
<dbReference type="Pfam" id="PF13480">
    <property type="entry name" value="Acetyltransf_6"/>
    <property type="match status" value="1"/>
</dbReference>
<gene>
    <name evidence="2" type="ORF">LMG23994_02721</name>
</gene>
<feature type="domain" description="N-acetyltransferase" evidence="1">
    <location>
        <begin position="177"/>
        <end position="330"/>
    </location>
</feature>
<dbReference type="InterPro" id="IPR016181">
    <property type="entry name" value="Acyl_CoA_acyltransferase"/>
</dbReference>
<proteinExistence type="predicted"/>
<reference evidence="2 3" key="1">
    <citation type="submission" date="2021-08" db="EMBL/GenBank/DDBJ databases">
        <authorList>
            <person name="Peeters C."/>
        </authorList>
    </citation>
    <scope>NUCLEOTIDE SEQUENCE [LARGE SCALE GENOMIC DNA]</scope>
    <source>
        <strain evidence="2 3">LMG 23994</strain>
    </source>
</reference>
<keyword evidence="3" id="KW-1185">Reference proteome</keyword>
<dbReference type="InterPro" id="IPR038740">
    <property type="entry name" value="BioF2-like_GNAT_dom"/>
</dbReference>
<sequence length="373" mass="41651">MVRLPGGVETMVRVKFLGTSASEWAAVLGRCSHDSYHLPGWMRAAEFGDGGKARAVYATNGEQELLVPIIRRRVDAEGWDAVSPYGYGGPIVSDDVSRKFIDAALRAIVDRLRETGCISWFIRLHPLLNAEWQSSVGQVVEQGKTVSIDLTKSEEAHWRETRRGHRKNIVRAMAEGVTVRIDRDFDDLSTLIRLYSDTMRRLEAAPSYYFDERYYHALVTEIGANLRLFVAEEAGGIIGATLFSVAWDTGIMQAHLFGMDEQYLHRHPYKVITHAARNWGREQGLKRLHLGGGVGGSSSDSLFNFKHGFSPDTHVFRTQRVIVDSKRYMSLCGGDDSVLSDMTGYFPAYRRDSVATRVGGVGEALAKTELCSR</sequence>
<dbReference type="InterPro" id="IPR050644">
    <property type="entry name" value="PG_Glycine_Bridge_Synth"/>
</dbReference>
<protein>
    <recommendedName>
        <fullName evidence="1">N-acetyltransferase domain-containing protein</fullName>
    </recommendedName>
</protein>
<dbReference type="SUPFAM" id="SSF55729">
    <property type="entry name" value="Acyl-CoA N-acyltransferases (Nat)"/>
    <property type="match status" value="1"/>
</dbReference>
<dbReference type="PROSITE" id="PS51186">
    <property type="entry name" value="GNAT"/>
    <property type="match status" value="1"/>
</dbReference>
<dbReference type="InterPro" id="IPR000182">
    <property type="entry name" value="GNAT_dom"/>
</dbReference>
<name>A0ABN7YJZ8_9BURK</name>